<dbReference type="InterPro" id="IPR053057">
    <property type="entry name" value="XLG_GTP-binding"/>
</dbReference>
<name>A0AAW1W472_RUBAR</name>
<keyword evidence="2" id="KW-1185">Reference proteome</keyword>
<accession>A0AAW1W472</accession>
<protein>
    <submittedName>
        <fullName evidence="1">Uncharacterized protein</fullName>
    </submittedName>
</protein>
<dbReference type="AlphaFoldDB" id="A0AAW1W472"/>
<dbReference type="Proteomes" id="UP001457282">
    <property type="component" value="Unassembled WGS sequence"/>
</dbReference>
<dbReference type="PANTHER" id="PTHR36486">
    <property type="entry name" value="OS01G0977800 PROTEIN"/>
    <property type="match status" value="1"/>
</dbReference>
<dbReference type="PANTHER" id="PTHR36486:SF4">
    <property type="entry name" value="PH DOMAIN-CONTAINING PROTEIN"/>
    <property type="match status" value="1"/>
</dbReference>
<evidence type="ECO:0000313" key="2">
    <source>
        <dbReference type="Proteomes" id="UP001457282"/>
    </source>
</evidence>
<organism evidence="1 2">
    <name type="scientific">Rubus argutus</name>
    <name type="common">Southern blackberry</name>
    <dbReference type="NCBI Taxonomy" id="59490"/>
    <lineage>
        <taxon>Eukaryota</taxon>
        <taxon>Viridiplantae</taxon>
        <taxon>Streptophyta</taxon>
        <taxon>Embryophyta</taxon>
        <taxon>Tracheophyta</taxon>
        <taxon>Spermatophyta</taxon>
        <taxon>Magnoliopsida</taxon>
        <taxon>eudicotyledons</taxon>
        <taxon>Gunneridae</taxon>
        <taxon>Pentapetalae</taxon>
        <taxon>rosids</taxon>
        <taxon>fabids</taxon>
        <taxon>Rosales</taxon>
        <taxon>Rosaceae</taxon>
        <taxon>Rosoideae</taxon>
        <taxon>Rosoideae incertae sedis</taxon>
        <taxon>Rubus</taxon>
    </lineage>
</organism>
<sequence>MSGGLRTSVKGYINVQRLTALAENNEAINTHLAPIAETTLAAASTNSYGLCDGNIPCLPILSSATKSCEANQLPPAADHICVNGQPLSPEELVVLQTCPNPPKKLKPGNYWYDKFCGFWGKEGQRPSEVISAQLCVGGLMKANASNGNTRVFINVREITKVELPMLQLIGVQCASNTHFW</sequence>
<dbReference type="EMBL" id="JBEDUW010000007">
    <property type="protein sequence ID" value="KAK9913540.1"/>
    <property type="molecule type" value="Genomic_DNA"/>
</dbReference>
<evidence type="ECO:0000313" key="1">
    <source>
        <dbReference type="EMBL" id="KAK9913540.1"/>
    </source>
</evidence>
<comment type="caution">
    <text evidence="1">The sequence shown here is derived from an EMBL/GenBank/DDBJ whole genome shotgun (WGS) entry which is preliminary data.</text>
</comment>
<gene>
    <name evidence="1" type="ORF">M0R45_037353</name>
</gene>
<proteinExistence type="predicted"/>
<reference evidence="1 2" key="1">
    <citation type="journal article" date="2023" name="G3 (Bethesda)">
        <title>A chromosome-length genome assembly and annotation of blackberry (Rubus argutus, cv. 'Hillquist').</title>
        <authorList>
            <person name="Bruna T."/>
            <person name="Aryal R."/>
            <person name="Dudchenko O."/>
            <person name="Sargent D.J."/>
            <person name="Mead D."/>
            <person name="Buti M."/>
            <person name="Cavallini A."/>
            <person name="Hytonen T."/>
            <person name="Andres J."/>
            <person name="Pham M."/>
            <person name="Weisz D."/>
            <person name="Mascagni F."/>
            <person name="Usai G."/>
            <person name="Natali L."/>
            <person name="Bassil N."/>
            <person name="Fernandez G.E."/>
            <person name="Lomsadze A."/>
            <person name="Armour M."/>
            <person name="Olukolu B."/>
            <person name="Poorten T."/>
            <person name="Britton C."/>
            <person name="Davik J."/>
            <person name="Ashrafi H."/>
            <person name="Aiden E.L."/>
            <person name="Borodovsky M."/>
            <person name="Worthington M."/>
        </authorList>
    </citation>
    <scope>NUCLEOTIDE SEQUENCE [LARGE SCALE GENOMIC DNA]</scope>
    <source>
        <strain evidence="1">PI 553951</strain>
    </source>
</reference>